<evidence type="ECO:0000256" key="4">
    <source>
        <dbReference type="ARBA" id="ARBA00022679"/>
    </source>
</evidence>
<dbReference type="PROSITE" id="PS50109">
    <property type="entry name" value="HIS_KIN"/>
    <property type="match status" value="1"/>
</dbReference>
<dbReference type="SMART" id="SM00387">
    <property type="entry name" value="HATPase_c"/>
    <property type="match status" value="1"/>
</dbReference>
<proteinExistence type="predicted"/>
<protein>
    <recommendedName>
        <fullName evidence="2">histidine kinase</fullName>
        <ecNumber evidence="2">2.7.13.3</ecNumber>
    </recommendedName>
</protein>
<dbReference type="RefSeq" id="WP_023949422.1">
    <property type="nucleotide sequence ID" value="NZ_JAERIV010000004.1"/>
</dbReference>
<evidence type="ECO:0000256" key="6">
    <source>
        <dbReference type="ARBA" id="ARBA00023012"/>
    </source>
</evidence>
<evidence type="ECO:0000313" key="9">
    <source>
        <dbReference type="EMBL" id="SQB98644.1"/>
    </source>
</evidence>
<dbReference type="InterPro" id="IPR050351">
    <property type="entry name" value="BphY/WalK/GraS-like"/>
</dbReference>
<keyword evidence="7" id="KW-0812">Transmembrane</keyword>
<dbReference type="EC" id="2.7.13.3" evidence="2"/>
<evidence type="ECO:0000256" key="7">
    <source>
        <dbReference type="SAM" id="Phobius"/>
    </source>
</evidence>
<dbReference type="PRINTS" id="PR00344">
    <property type="entry name" value="BCTRLSENSOR"/>
</dbReference>
<dbReference type="PANTHER" id="PTHR45453:SF1">
    <property type="entry name" value="PHOSPHATE REGULON SENSOR PROTEIN PHOR"/>
    <property type="match status" value="1"/>
</dbReference>
<feature type="domain" description="Histidine kinase" evidence="8">
    <location>
        <begin position="357"/>
        <end position="570"/>
    </location>
</feature>
<dbReference type="InterPro" id="IPR003661">
    <property type="entry name" value="HisK_dim/P_dom"/>
</dbReference>
<dbReference type="AlphaFoldDB" id="A0A2X3BFT4"/>
<dbReference type="InterPro" id="IPR003594">
    <property type="entry name" value="HATPase_dom"/>
</dbReference>
<evidence type="ECO:0000256" key="1">
    <source>
        <dbReference type="ARBA" id="ARBA00000085"/>
    </source>
</evidence>
<accession>A0A2X3BFT4</accession>
<dbReference type="GO" id="GO:0005886">
    <property type="term" value="C:plasma membrane"/>
    <property type="evidence" value="ECO:0007669"/>
    <property type="project" value="TreeGrafter"/>
</dbReference>
<dbReference type="InterPro" id="IPR036890">
    <property type="entry name" value="HATPase_C_sf"/>
</dbReference>
<evidence type="ECO:0000256" key="3">
    <source>
        <dbReference type="ARBA" id="ARBA00022553"/>
    </source>
</evidence>
<dbReference type="InterPro" id="IPR004358">
    <property type="entry name" value="Sig_transdc_His_kin-like_C"/>
</dbReference>
<keyword evidence="5 9" id="KW-0418">Kinase</keyword>
<dbReference type="Pfam" id="PF02518">
    <property type="entry name" value="HATPase_c"/>
    <property type="match status" value="1"/>
</dbReference>
<name>A0A2X3BFT4_9HELI</name>
<keyword evidence="7" id="KW-0472">Membrane</keyword>
<dbReference type="CDD" id="cd00082">
    <property type="entry name" value="HisKA"/>
    <property type="match status" value="1"/>
</dbReference>
<dbReference type="Gene3D" id="3.30.565.10">
    <property type="entry name" value="Histidine kinase-like ATPase, C-terminal domain"/>
    <property type="match status" value="1"/>
</dbReference>
<dbReference type="FunFam" id="3.30.565.10:FF:000006">
    <property type="entry name" value="Sensor histidine kinase WalK"/>
    <property type="match status" value="1"/>
</dbReference>
<dbReference type="PANTHER" id="PTHR45453">
    <property type="entry name" value="PHOSPHATE REGULON SENSOR PROTEIN PHOR"/>
    <property type="match status" value="1"/>
</dbReference>
<dbReference type="CDD" id="cd00075">
    <property type="entry name" value="HATPase"/>
    <property type="match status" value="1"/>
</dbReference>
<dbReference type="EMBL" id="UAWL01000006">
    <property type="protein sequence ID" value="SQB98644.1"/>
    <property type="molecule type" value="Genomic_DNA"/>
</dbReference>
<dbReference type="GO" id="GO:0016036">
    <property type="term" value="P:cellular response to phosphate starvation"/>
    <property type="evidence" value="ECO:0007669"/>
    <property type="project" value="TreeGrafter"/>
</dbReference>
<dbReference type="SUPFAM" id="SSF55874">
    <property type="entry name" value="ATPase domain of HSP90 chaperone/DNA topoisomerase II/histidine kinase"/>
    <property type="match status" value="1"/>
</dbReference>
<keyword evidence="7" id="KW-1133">Transmembrane helix</keyword>
<organism evidence="9 10">
    <name type="scientific">Helicobacter fennelliae</name>
    <dbReference type="NCBI Taxonomy" id="215"/>
    <lineage>
        <taxon>Bacteria</taxon>
        <taxon>Pseudomonadati</taxon>
        <taxon>Campylobacterota</taxon>
        <taxon>Epsilonproteobacteria</taxon>
        <taxon>Campylobacterales</taxon>
        <taxon>Helicobacteraceae</taxon>
        <taxon>Helicobacter</taxon>
    </lineage>
</organism>
<evidence type="ECO:0000256" key="5">
    <source>
        <dbReference type="ARBA" id="ARBA00022777"/>
    </source>
</evidence>
<reference evidence="9 10" key="1">
    <citation type="submission" date="2018-06" db="EMBL/GenBank/DDBJ databases">
        <authorList>
            <consortium name="Pathogen Informatics"/>
            <person name="Doyle S."/>
        </authorList>
    </citation>
    <scope>NUCLEOTIDE SEQUENCE [LARGE SCALE GENOMIC DNA]</scope>
    <source>
        <strain evidence="9 10">NCTC13102</strain>
    </source>
</reference>
<dbReference type="Pfam" id="PF00512">
    <property type="entry name" value="HisKA"/>
    <property type="match status" value="1"/>
</dbReference>
<keyword evidence="3" id="KW-0597">Phosphoprotein</keyword>
<dbReference type="GO" id="GO:0004721">
    <property type="term" value="F:phosphoprotein phosphatase activity"/>
    <property type="evidence" value="ECO:0007669"/>
    <property type="project" value="TreeGrafter"/>
</dbReference>
<feature type="transmembrane region" description="Helical" evidence="7">
    <location>
        <begin position="168"/>
        <end position="190"/>
    </location>
</feature>
<keyword evidence="6" id="KW-0902">Two-component regulatory system</keyword>
<evidence type="ECO:0000256" key="2">
    <source>
        <dbReference type="ARBA" id="ARBA00012438"/>
    </source>
</evidence>
<gene>
    <name evidence="9" type="primary">senX3</name>
    <name evidence="9" type="ORF">NCTC13102_01109</name>
</gene>
<dbReference type="SUPFAM" id="SSF47384">
    <property type="entry name" value="Homodimeric domain of signal transducing histidine kinase"/>
    <property type="match status" value="1"/>
</dbReference>
<dbReference type="SMART" id="SM00388">
    <property type="entry name" value="HisKA"/>
    <property type="match status" value="1"/>
</dbReference>
<sequence>MSITSSLSPSSIPPKQPKSLRTKIFYSIFGVATLIEILVFIFLGIAFDRMLEKQAFENLKNEALQIKLQMQNSNYLNFWSHYPYRITLVDSSGKVLYDNRLLAEDLPNHLSHQEIQEALSTKQSASSKRFSQSLNQKTLYYAIFLPEYNLILRVATSQNQMYQTQLDFVPYMLCIIFITLIASFGFAWYFTKSIINPINALGSLESKETLLQIPYIELSGFISKIYTQKKKIKKQLKIISLKQQEFEAISQNIDEGFMRLNAIGEVLSFNHKAQKIFAQTEIGLNVTLHEDFLKYFKHIDFSSPQIQTSEQQINGLYIEMITFPIHSKSKFNGFVVLLLDKSADFKIQNLRKEFSANVTHELKTPLSVIIASSEMIKNNMILPQDLPEFADKIYLESTRLLDIINDILKLSFFDEGTQHLEKSLIDLYALSKLVLKSLENPAQQKNISLRVIGEKCEVLGIENLLWDMIYNLCENAIKYNIEGGSVEICTSKQNNKAILSIKDSGIGIPKESLDRVFERFYRVDKGRSKKFGGTGLGLSIVKHIALYHNAKITLNSEVGAGSEVIVTFDL</sequence>
<dbReference type="Gene3D" id="1.10.287.130">
    <property type="match status" value="1"/>
</dbReference>
<dbReference type="InterPro" id="IPR005467">
    <property type="entry name" value="His_kinase_dom"/>
</dbReference>
<evidence type="ECO:0000313" key="10">
    <source>
        <dbReference type="Proteomes" id="UP000250166"/>
    </source>
</evidence>
<keyword evidence="4 9" id="KW-0808">Transferase</keyword>
<dbReference type="Proteomes" id="UP000250166">
    <property type="component" value="Unassembled WGS sequence"/>
</dbReference>
<comment type="catalytic activity">
    <reaction evidence="1">
        <text>ATP + protein L-histidine = ADP + protein N-phospho-L-histidine.</text>
        <dbReference type="EC" id="2.7.13.3"/>
    </reaction>
</comment>
<dbReference type="InterPro" id="IPR036097">
    <property type="entry name" value="HisK_dim/P_sf"/>
</dbReference>
<feature type="transmembrane region" description="Helical" evidence="7">
    <location>
        <begin position="24"/>
        <end position="47"/>
    </location>
</feature>
<dbReference type="GO" id="GO:0000155">
    <property type="term" value="F:phosphorelay sensor kinase activity"/>
    <property type="evidence" value="ECO:0007669"/>
    <property type="project" value="InterPro"/>
</dbReference>
<evidence type="ECO:0000259" key="8">
    <source>
        <dbReference type="PROSITE" id="PS50109"/>
    </source>
</evidence>